<dbReference type="AlphaFoldDB" id="A0AAW1T193"/>
<accession>A0AAW1T193</accession>
<dbReference type="EMBL" id="JALJOV010000526">
    <property type="protein sequence ID" value="KAK9863025.1"/>
    <property type="molecule type" value="Genomic_DNA"/>
</dbReference>
<dbReference type="Proteomes" id="UP001485043">
    <property type="component" value="Unassembled WGS sequence"/>
</dbReference>
<reference evidence="1 2" key="1">
    <citation type="journal article" date="2024" name="Nat. Commun.">
        <title>Phylogenomics reveals the evolutionary origins of lichenization in chlorophyte algae.</title>
        <authorList>
            <person name="Puginier C."/>
            <person name="Libourel C."/>
            <person name="Otte J."/>
            <person name="Skaloud P."/>
            <person name="Haon M."/>
            <person name="Grisel S."/>
            <person name="Petersen M."/>
            <person name="Berrin J.G."/>
            <person name="Delaux P.M."/>
            <person name="Dal Grande F."/>
            <person name="Keller J."/>
        </authorList>
    </citation>
    <scope>NUCLEOTIDE SEQUENCE [LARGE SCALE GENOMIC DNA]</scope>
    <source>
        <strain evidence="1 2">SAG 2523</strain>
    </source>
</reference>
<evidence type="ECO:0000313" key="2">
    <source>
        <dbReference type="Proteomes" id="UP001485043"/>
    </source>
</evidence>
<evidence type="ECO:0000313" key="1">
    <source>
        <dbReference type="EMBL" id="KAK9863025.1"/>
    </source>
</evidence>
<sequence>MHAGCPRPRDWSGCGPTKHRIYSFHSGGGLCFALNPCKRQAWKARPDSHHRFRERIRVSLCAVAIWRDNHKSRPNLGLGSICRLPCLLLQESFGHKGKRI</sequence>
<gene>
    <name evidence="1" type="ORF">WJX84_005578</name>
</gene>
<proteinExistence type="predicted"/>
<comment type="caution">
    <text evidence="1">The sequence shown here is derived from an EMBL/GenBank/DDBJ whole genome shotgun (WGS) entry which is preliminary data.</text>
</comment>
<protein>
    <submittedName>
        <fullName evidence="1">Uncharacterized protein</fullName>
    </submittedName>
</protein>
<organism evidence="1 2">
    <name type="scientific">Apatococcus fuscideae</name>
    <dbReference type="NCBI Taxonomy" id="2026836"/>
    <lineage>
        <taxon>Eukaryota</taxon>
        <taxon>Viridiplantae</taxon>
        <taxon>Chlorophyta</taxon>
        <taxon>core chlorophytes</taxon>
        <taxon>Trebouxiophyceae</taxon>
        <taxon>Chlorellales</taxon>
        <taxon>Chlorellaceae</taxon>
        <taxon>Apatococcus</taxon>
    </lineage>
</organism>
<keyword evidence="2" id="KW-1185">Reference proteome</keyword>
<name>A0AAW1T193_9CHLO</name>